<proteinExistence type="inferred from homology"/>
<sequence length="270" mass="31700">MTDTVPDISQLLRRQFVIDHRQQDAVLKLKKDFPNARVFAFESPKFKTSCRKFLADDLRKFYLWYRSCDARCRHFYEIILENMPCRLYFDLEYYKEFNENIDAEATLDKFLNLCCRCMSDLLGYELDRSTSFLILDSSTPSKFSAHVIVHMPKKKLFPSNVALKPLVKRICQQMIIEDVGIIKEADGTSKFLCDLSVYSRNRNFRLFLSSKCGKDAILKLADYCTFYEDLSPVSNAQIFLDALIIQKTIIYMMSSTFLICLFQSNIWRKN</sequence>
<keyword evidence="3" id="KW-0808">Transferase</keyword>
<feature type="domain" description="C962R-like N-terminal AEP" evidence="9">
    <location>
        <begin position="56"/>
        <end position="216"/>
    </location>
</feature>
<dbReference type="Pfam" id="PF23162">
    <property type="entry name" value="AEP_C962R"/>
    <property type="match status" value="1"/>
</dbReference>
<evidence type="ECO:0000256" key="5">
    <source>
        <dbReference type="ARBA" id="ARBA00044677"/>
    </source>
</evidence>
<reference evidence="11" key="1">
    <citation type="submission" date="2022-11" db="UniProtKB">
        <authorList>
            <consortium name="WormBaseParasite"/>
        </authorList>
    </citation>
    <scope>IDENTIFICATION</scope>
</reference>
<dbReference type="GO" id="GO:0005759">
    <property type="term" value="C:mitochondrial matrix"/>
    <property type="evidence" value="ECO:0007669"/>
    <property type="project" value="TreeGrafter"/>
</dbReference>
<dbReference type="InterPro" id="IPR056443">
    <property type="entry name" value="AEP_C962R"/>
</dbReference>
<keyword evidence="8" id="KW-0472">Membrane</keyword>
<dbReference type="GO" id="GO:0031297">
    <property type="term" value="P:replication fork processing"/>
    <property type="evidence" value="ECO:0007669"/>
    <property type="project" value="TreeGrafter"/>
</dbReference>
<dbReference type="GO" id="GO:0006264">
    <property type="term" value="P:mitochondrial DNA replication"/>
    <property type="evidence" value="ECO:0007669"/>
    <property type="project" value="TreeGrafter"/>
</dbReference>
<dbReference type="EC" id="2.7.7.102" evidence="6"/>
<evidence type="ECO:0000256" key="6">
    <source>
        <dbReference type="ARBA" id="ARBA00044768"/>
    </source>
</evidence>
<evidence type="ECO:0000256" key="4">
    <source>
        <dbReference type="ARBA" id="ARBA00026139"/>
    </source>
</evidence>
<dbReference type="GO" id="GO:0003682">
    <property type="term" value="F:chromatin binding"/>
    <property type="evidence" value="ECO:0007669"/>
    <property type="project" value="TreeGrafter"/>
</dbReference>
<protein>
    <recommendedName>
        <fullName evidence="4">DNA-directed primase/polymerase protein</fullName>
        <ecNumber evidence="6">2.7.7.102</ecNumber>
        <ecNumber evidence="2">2.7.7.7</ecNumber>
    </recommendedName>
</protein>
<comment type="catalytic activity">
    <reaction evidence="5">
        <text>ssDNA + n NTP = ssDNA/pppN(pN)n-1 hybrid + (n-1) diphosphate.</text>
        <dbReference type="EC" id="2.7.7.102"/>
    </reaction>
</comment>
<keyword evidence="8" id="KW-1133">Transmembrane helix</keyword>
<keyword evidence="10" id="KW-1185">Reference proteome</keyword>
<dbReference type="AlphaFoldDB" id="A0A915DTC0"/>
<evidence type="ECO:0000256" key="8">
    <source>
        <dbReference type="SAM" id="Phobius"/>
    </source>
</evidence>
<dbReference type="EC" id="2.7.7.7" evidence="2"/>
<name>A0A915DTC0_9BILA</name>
<feature type="transmembrane region" description="Helical" evidence="8">
    <location>
        <begin position="249"/>
        <end position="267"/>
    </location>
</feature>
<evidence type="ECO:0000256" key="7">
    <source>
        <dbReference type="ARBA" id="ARBA00047303"/>
    </source>
</evidence>
<dbReference type="GO" id="GO:0003887">
    <property type="term" value="F:DNA-directed DNA polymerase activity"/>
    <property type="evidence" value="ECO:0007669"/>
    <property type="project" value="UniProtKB-KW"/>
</dbReference>
<keyword evidence="8" id="KW-0812">Transmembrane</keyword>
<dbReference type="InterPro" id="IPR044917">
    <property type="entry name" value="PRIMPOL"/>
</dbReference>
<evidence type="ECO:0000313" key="10">
    <source>
        <dbReference type="Proteomes" id="UP000887574"/>
    </source>
</evidence>
<dbReference type="Proteomes" id="UP000887574">
    <property type="component" value="Unplaced"/>
</dbReference>
<dbReference type="WBParaSite" id="jg22629">
    <property type="protein sequence ID" value="jg22629"/>
    <property type="gene ID" value="jg22629"/>
</dbReference>
<dbReference type="GO" id="GO:0005634">
    <property type="term" value="C:nucleus"/>
    <property type="evidence" value="ECO:0007669"/>
    <property type="project" value="TreeGrafter"/>
</dbReference>
<dbReference type="PANTHER" id="PTHR31399">
    <property type="entry name" value="DNA-DIRECTED PRIMASE / POLYMERASE PROTEIN"/>
    <property type="match status" value="1"/>
</dbReference>
<keyword evidence="3" id="KW-0239">DNA-directed DNA polymerase</keyword>
<dbReference type="PANTHER" id="PTHR31399:SF0">
    <property type="entry name" value="DNA-DIRECTED PRIMASE_POLYMERASE PROTEIN"/>
    <property type="match status" value="1"/>
</dbReference>
<accession>A0A915DTC0</accession>
<evidence type="ECO:0000313" key="11">
    <source>
        <dbReference type="WBParaSite" id="jg22629"/>
    </source>
</evidence>
<dbReference type="GO" id="GO:0042276">
    <property type="term" value="P:error-prone translesion synthesis"/>
    <property type="evidence" value="ECO:0007669"/>
    <property type="project" value="InterPro"/>
</dbReference>
<comment type="similarity">
    <text evidence="1">Belongs to the eukaryotic-type primase small subunit family.</text>
</comment>
<organism evidence="10 11">
    <name type="scientific">Ditylenchus dipsaci</name>
    <dbReference type="NCBI Taxonomy" id="166011"/>
    <lineage>
        <taxon>Eukaryota</taxon>
        <taxon>Metazoa</taxon>
        <taxon>Ecdysozoa</taxon>
        <taxon>Nematoda</taxon>
        <taxon>Chromadorea</taxon>
        <taxon>Rhabditida</taxon>
        <taxon>Tylenchina</taxon>
        <taxon>Tylenchomorpha</taxon>
        <taxon>Sphaerularioidea</taxon>
        <taxon>Anguinidae</taxon>
        <taxon>Anguininae</taxon>
        <taxon>Ditylenchus</taxon>
    </lineage>
</organism>
<evidence type="ECO:0000256" key="2">
    <source>
        <dbReference type="ARBA" id="ARBA00012417"/>
    </source>
</evidence>
<evidence type="ECO:0000256" key="1">
    <source>
        <dbReference type="ARBA" id="ARBA00009762"/>
    </source>
</evidence>
<evidence type="ECO:0000259" key="9">
    <source>
        <dbReference type="Pfam" id="PF23162"/>
    </source>
</evidence>
<comment type="catalytic activity">
    <reaction evidence="7">
        <text>DNA(n) + a 2'-deoxyribonucleoside 5'-triphosphate = DNA(n+1) + diphosphate</text>
        <dbReference type="Rhea" id="RHEA:22508"/>
        <dbReference type="Rhea" id="RHEA-COMP:17339"/>
        <dbReference type="Rhea" id="RHEA-COMP:17340"/>
        <dbReference type="ChEBI" id="CHEBI:33019"/>
        <dbReference type="ChEBI" id="CHEBI:61560"/>
        <dbReference type="ChEBI" id="CHEBI:173112"/>
        <dbReference type="EC" id="2.7.7.7"/>
    </reaction>
    <physiologicalReaction direction="left-to-right" evidence="7">
        <dbReference type="Rhea" id="RHEA:22509"/>
    </physiologicalReaction>
</comment>
<evidence type="ECO:0000256" key="3">
    <source>
        <dbReference type="ARBA" id="ARBA00022932"/>
    </source>
</evidence>
<keyword evidence="3" id="KW-0548">Nucleotidyltransferase</keyword>
<dbReference type="GO" id="GO:0009411">
    <property type="term" value="P:response to UV"/>
    <property type="evidence" value="ECO:0007669"/>
    <property type="project" value="TreeGrafter"/>
</dbReference>